<feature type="region of interest" description="Disordered" evidence="1">
    <location>
        <begin position="1"/>
        <end position="30"/>
    </location>
</feature>
<proteinExistence type="predicted"/>
<evidence type="ECO:0000313" key="3">
    <source>
        <dbReference type="Proteomes" id="UP001054945"/>
    </source>
</evidence>
<gene>
    <name evidence="2" type="ORF">CEXT_250711</name>
</gene>
<reference evidence="2 3" key="1">
    <citation type="submission" date="2021-06" db="EMBL/GenBank/DDBJ databases">
        <title>Caerostris extrusa draft genome.</title>
        <authorList>
            <person name="Kono N."/>
            <person name="Arakawa K."/>
        </authorList>
    </citation>
    <scope>NUCLEOTIDE SEQUENCE [LARGE SCALE GENOMIC DNA]</scope>
</reference>
<feature type="compositionally biased region" description="Polar residues" evidence="1">
    <location>
        <begin position="12"/>
        <end position="30"/>
    </location>
</feature>
<comment type="caution">
    <text evidence="2">The sequence shown here is derived from an EMBL/GenBank/DDBJ whole genome shotgun (WGS) entry which is preliminary data.</text>
</comment>
<evidence type="ECO:0000256" key="1">
    <source>
        <dbReference type="SAM" id="MobiDB-lite"/>
    </source>
</evidence>
<sequence>MIDMEVPMEGNGPSQVYQQVPSSPGSDVNAIQVNDSTKMTPQGLCRRLVSAHQEMEVIDEILLLNVQLVRYPLIMIKLIALKTLKNLIESIRLRQTLSPVMLKMSKLLLKNMLL</sequence>
<evidence type="ECO:0000313" key="2">
    <source>
        <dbReference type="EMBL" id="GIY37645.1"/>
    </source>
</evidence>
<protein>
    <submittedName>
        <fullName evidence="2">Uncharacterized protein</fullName>
    </submittedName>
</protein>
<dbReference type="Proteomes" id="UP001054945">
    <property type="component" value="Unassembled WGS sequence"/>
</dbReference>
<name>A0AAV4SV44_CAEEX</name>
<dbReference type="AlphaFoldDB" id="A0AAV4SV44"/>
<organism evidence="2 3">
    <name type="scientific">Caerostris extrusa</name>
    <name type="common">Bark spider</name>
    <name type="synonym">Caerostris bankana</name>
    <dbReference type="NCBI Taxonomy" id="172846"/>
    <lineage>
        <taxon>Eukaryota</taxon>
        <taxon>Metazoa</taxon>
        <taxon>Ecdysozoa</taxon>
        <taxon>Arthropoda</taxon>
        <taxon>Chelicerata</taxon>
        <taxon>Arachnida</taxon>
        <taxon>Araneae</taxon>
        <taxon>Araneomorphae</taxon>
        <taxon>Entelegynae</taxon>
        <taxon>Araneoidea</taxon>
        <taxon>Araneidae</taxon>
        <taxon>Caerostris</taxon>
    </lineage>
</organism>
<accession>A0AAV4SV44</accession>
<keyword evidence="3" id="KW-1185">Reference proteome</keyword>
<dbReference type="EMBL" id="BPLR01010198">
    <property type="protein sequence ID" value="GIY37645.1"/>
    <property type="molecule type" value="Genomic_DNA"/>
</dbReference>